<dbReference type="AlphaFoldDB" id="A0A1N6FCP7"/>
<proteinExistence type="predicted"/>
<name>A0A1N6FCP7_9RHOB</name>
<dbReference type="SUPFAM" id="SSF89372">
    <property type="entry name" value="Fucose-specific lectin"/>
    <property type="match status" value="1"/>
</dbReference>
<keyword evidence="2" id="KW-1185">Reference proteome</keyword>
<dbReference type="GO" id="GO:0008237">
    <property type="term" value="F:metallopeptidase activity"/>
    <property type="evidence" value="ECO:0007669"/>
    <property type="project" value="InterPro"/>
</dbReference>
<dbReference type="RefSeq" id="WP_074255620.1">
    <property type="nucleotide sequence ID" value="NZ_FSRL01000001.1"/>
</dbReference>
<reference evidence="2" key="1">
    <citation type="submission" date="2016-11" db="EMBL/GenBank/DDBJ databases">
        <authorList>
            <person name="Varghese N."/>
            <person name="Submissions S."/>
        </authorList>
    </citation>
    <scope>NUCLEOTIDE SEQUENCE [LARGE SCALE GENOMIC DNA]</scope>
    <source>
        <strain evidence="2">DSM 29440</strain>
    </source>
</reference>
<dbReference type="Gene3D" id="3.40.390.10">
    <property type="entry name" value="Collagenase (Catalytic Domain)"/>
    <property type="match status" value="1"/>
</dbReference>
<dbReference type="InterPro" id="IPR024079">
    <property type="entry name" value="MetalloPept_cat_dom_sf"/>
</dbReference>
<gene>
    <name evidence="1" type="ORF">SAMN05444002_1565</name>
</gene>
<organism evidence="1 2">
    <name type="scientific">Vannielia litorea</name>
    <dbReference type="NCBI Taxonomy" id="1217970"/>
    <lineage>
        <taxon>Bacteria</taxon>
        <taxon>Pseudomonadati</taxon>
        <taxon>Pseudomonadota</taxon>
        <taxon>Alphaproteobacteria</taxon>
        <taxon>Rhodobacterales</taxon>
        <taxon>Paracoccaceae</taxon>
        <taxon>Vannielia</taxon>
    </lineage>
</organism>
<protein>
    <recommendedName>
        <fullName evidence="3">Peptidase M10 metallopeptidase domain-containing protein</fullName>
    </recommendedName>
</protein>
<evidence type="ECO:0008006" key="3">
    <source>
        <dbReference type="Google" id="ProtNLM"/>
    </source>
</evidence>
<sequence length="490" mass="53283">MTWSEADIVNPVSTPPRFAGHIAMAGHRDEVYLVGRQQGDSAFTQLRRFANGAGGMTAWFDDGRFAGDDPHAQAGLAVHDGWVHCVLAGSAGMEHWRLRRGSFEKLGEIPGHKSHAPPSLASDGAVLHMVHLGFLNKRLFYTTFENGAWSAGQWLHRLQSHVPPVVSCNQGNVQIFTTDASGRVRMIEKHRTAGGFQQMDMAHGMGRGTTALAACHFDQSDGLGLISMRPRPGPTTHLPPPNLLTCAVFRRGPRAGRGIWTGARRLERFVPALPGRIAAARTRRHLHLVWLDHLGRAHAAWNGATRMGDVRIGFKIARPVLATWLAGDTLERRARRLTAGANGLLGRYGVNVRQAAPPQVIDLQPDLLDLDTGGCVFRSRSEELDRLNSHRAGLSPRDVACYIVPRIGNGVVGCAFLRYDGLAMIPDTDGVNQPDTETVVLAHEIGHVLGLEHVDPARAPFNIMAGAGPLGQRLTPQQATQMMTDPNVLI</sequence>
<dbReference type="STRING" id="1217970.SAMN05444002_1565"/>
<dbReference type="Proteomes" id="UP000184932">
    <property type="component" value="Unassembled WGS sequence"/>
</dbReference>
<dbReference type="SUPFAM" id="SSF55486">
    <property type="entry name" value="Metalloproteases ('zincins'), catalytic domain"/>
    <property type="match status" value="1"/>
</dbReference>
<accession>A0A1N6FCP7</accession>
<dbReference type="OrthoDB" id="223957at2"/>
<dbReference type="EMBL" id="FSRL01000001">
    <property type="protein sequence ID" value="SIN93004.1"/>
    <property type="molecule type" value="Genomic_DNA"/>
</dbReference>
<evidence type="ECO:0000313" key="2">
    <source>
        <dbReference type="Proteomes" id="UP000184932"/>
    </source>
</evidence>
<evidence type="ECO:0000313" key="1">
    <source>
        <dbReference type="EMBL" id="SIN93004.1"/>
    </source>
</evidence>